<protein>
    <submittedName>
        <fullName evidence="1">Uncharacterized protein</fullName>
    </submittedName>
</protein>
<accession>A0A0C3DPC3</accession>
<keyword evidence="2" id="KW-1185">Reference proteome</keyword>
<dbReference type="InParanoid" id="A0A0C3DPC3"/>
<organism evidence="1 2">
    <name type="scientific">Scleroderma citrinum Foug A</name>
    <dbReference type="NCBI Taxonomy" id="1036808"/>
    <lineage>
        <taxon>Eukaryota</taxon>
        <taxon>Fungi</taxon>
        <taxon>Dikarya</taxon>
        <taxon>Basidiomycota</taxon>
        <taxon>Agaricomycotina</taxon>
        <taxon>Agaricomycetes</taxon>
        <taxon>Agaricomycetidae</taxon>
        <taxon>Boletales</taxon>
        <taxon>Sclerodermatineae</taxon>
        <taxon>Sclerodermataceae</taxon>
        <taxon>Scleroderma</taxon>
    </lineage>
</organism>
<name>A0A0C3DPC3_9AGAM</name>
<dbReference type="HOGENOM" id="CLU_2623459_0_0_1"/>
<dbReference type="AlphaFoldDB" id="A0A0C3DPC3"/>
<proteinExistence type="predicted"/>
<dbReference type="EMBL" id="KN822095">
    <property type="protein sequence ID" value="KIM57846.1"/>
    <property type="molecule type" value="Genomic_DNA"/>
</dbReference>
<evidence type="ECO:0000313" key="2">
    <source>
        <dbReference type="Proteomes" id="UP000053989"/>
    </source>
</evidence>
<gene>
    <name evidence="1" type="ORF">SCLCIDRAFT_1219122</name>
</gene>
<reference evidence="2" key="2">
    <citation type="submission" date="2015-01" db="EMBL/GenBank/DDBJ databases">
        <title>Evolutionary Origins and Diversification of the Mycorrhizal Mutualists.</title>
        <authorList>
            <consortium name="DOE Joint Genome Institute"/>
            <consortium name="Mycorrhizal Genomics Consortium"/>
            <person name="Kohler A."/>
            <person name="Kuo A."/>
            <person name="Nagy L.G."/>
            <person name="Floudas D."/>
            <person name="Copeland A."/>
            <person name="Barry K.W."/>
            <person name="Cichocki N."/>
            <person name="Veneault-Fourrey C."/>
            <person name="LaButti K."/>
            <person name="Lindquist E.A."/>
            <person name="Lipzen A."/>
            <person name="Lundell T."/>
            <person name="Morin E."/>
            <person name="Murat C."/>
            <person name="Riley R."/>
            <person name="Ohm R."/>
            <person name="Sun H."/>
            <person name="Tunlid A."/>
            <person name="Henrissat B."/>
            <person name="Grigoriev I.V."/>
            <person name="Hibbett D.S."/>
            <person name="Martin F."/>
        </authorList>
    </citation>
    <scope>NUCLEOTIDE SEQUENCE [LARGE SCALE GENOMIC DNA]</scope>
    <source>
        <strain evidence="2">Foug A</strain>
    </source>
</reference>
<reference evidence="1 2" key="1">
    <citation type="submission" date="2014-04" db="EMBL/GenBank/DDBJ databases">
        <authorList>
            <consortium name="DOE Joint Genome Institute"/>
            <person name="Kuo A."/>
            <person name="Kohler A."/>
            <person name="Nagy L.G."/>
            <person name="Floudas D."/>
            <person name="Copeland A."/>
            <person name="Barry K.W."/>
            <person name="Cichocki N."/>
            <person name="Veneault-Fourrey C."/>
            <person name="LaButti K."/>
            <person name="Lindquist E.A."/>
            <person name="Lipzen A."/>
            <person name="Lundell T."/>
            <person name="Morin E."/>
            <person name="Murat C."/>
            <person name="Sun H."/>
            <person name="Tunlid A."/>
            <person name="Henrissat B."/>
            <person name="Grigoriev I.V."/>
            <person name="Hibbett D.S."/>
            <person name="Martin F."/>
            <person name="Nordberg H.P."/>
            <person name="Cantor M.N."/>
            <person name="Hua S.X."/>
        </authorList>
    </citation>
    <scope>NUCLEOTIDE SEQUENCE [LARGE SCALE GENOMIC DNA]</scope>
    <source>
        <strain evidence="1 2">Foug A</strain>
    </source>
</reference>
<sequence length="78" mass="8265">MAVPKAAPARLTTVSLVAANNTRSPTESSRIDMVYRLVRCPPSLSARCQRGSGYVSDLAQPCRNVSGGDMRSSTRPAA</sequence>
<dbReference type="Proteomes" id="UP000053989">
    <property type="component" value="Unassembled WGS sequence"/>
</dbReference>
<evidence type="ECO:0000313" key="1">
    <source>
        <dbReference type="EMBL" id="KIM57846.1"/>
    </source>
</evidence>